<accession>A0A1A9LGH6</accession>
<evidence type="ECO:0000313" key="2">
    <source>
        <dbReference type="EMBL" id="OAD92310.1"/>
    </source>
</evidence>
<dbReference type="EMBL" id="LXIE01000002">
    <property type="protein sequence ID" value="OAD92310.1"/>
    <property type="molecule type" value="Genomic_DNA"/>
</dbReference>
<dbReference type="AlphaFoldDB" id="A0A1A9LGH6"/>
<proteinExistence type="predicted"/>
<keyword evidence="1" id="KW-1133">Transmembrane helix</keyword>
<sequence>MKDETIKLRSDLKKLKFLLIGLTIIELANILLMFTRDVLWFKFYNLQWVIFGIHYSIAAIFIWFIWKKMPLEKKSKSNNTFLILFFGIIGMWLWMPNKKEVNKLIQKQS</sequence>
<feature type="transmembrane region" description="Helical" evidence="1">
    <location>
        <begin position="15"/>
        <end position="34"/>
    </location>
</feature>
<gene>
    <name evidence="2" type="ORF">A7A78_08715</name>
</gene>
<evidence type="ECO:0000313" key="3">
    <source>
        <dbReference type="Proteomes" id="UP000077552"/>
    </source>
</evidence>
<keyword evidence="3" id="KW-1185">Reference proteome</keyword>
<keyword evidence="1" id="KW-0472">Membrane</keyword>
<reference evidence="2 3" key="1">
    <citation type="submission" date="2016-05" db="EMBL/GenBank/DDBJ databases">
        <title>Genome sequencing of Vitellibacter soesokkakensis RSSK-12.</title>
        <authorList>
            <person name="Thevarajoo S."/>
            <person name="Selvaratnam C."/>
            <person name="Goh K.M."/>
            <person name="Chan K.-G."/>
            <person name="Chong C.S."/>
        </authorList>
    </citation>
    <scope>NUCLEOTIDE SEQUENCE [LARGE SCALE GENOMIC DNA]</scope>
    <source>
        <strain evidence="2 3">RSSK-12</strain>
    </source>
</reference>
<organism evidence="2 3">
    <name type="scientific">Aequorivita soesokkakensis</name>
    <dbReference type="NCBI Taxonomy" id="1385699"/>
    <lineage>
        <taxon>Bacteria</taxon>
        <taxon>Pseudomonadati</taxon>
        <taxon>Bacteroidota</taxon>
        <taxon>Flavobacteriia</taxon>
        <taxon>Flavobacteriales</taxon>
        <taxon>Flavobacteriaceae</taxon>
        <taxon>Aequorivita</taxon>
    </lineage>
</organism>
<feature type="transmembrane region" description="Helical" evidence="1">
    <location>
        <begin position="46"/>
        <end position="66"/>
    </location>
</feature>
<dbReference type="STRING" id="1385699.A7A78_08715"/>
<keyword evidence="1" id="KW-0812">Transmembrane</keyword>
<protein>
    <recommendedName>
        <fullName evidence="4">DUF3817 domain-containing protein</fullName>
    </recommendedName>
</protein>
<dbReference type="Proteomes" id="UP000077552">
    <property type="component" value="Unassembled WGS sequence"/>
</dbReference>
<evidence type="ECO:0000256" key="1">
    <source>
        <dbReference type="SAM" id="Phobius"/>
    </source>
</evidence>
<comment type="caution">
    <text evidence="2">The sequence shown here is derived from an EMBL/GenBank/DDBJ whole genome shotgun (WGS) entry which is preliminary data.</text>
</comment>
<name>A0A1A9LGH6_9FLAO</name>
<evidence type="ECO:0008006" key="4">
    <source>
        <dbReference type="Google" id="ProtNLM"/>
    </source>
</evidence>
<feature type="transmembrane region" description="Helical" evidence="1">
    <location>
        <begin position="78"/>
        <end position="95"/>
    </location>
</feature>